<evidence type="ECO:0000256" key="2">
    <source>
        <dbReference type="ARBA" id="ARBA00022741"/>
    </source>
</evidence>
<keyword evidence="8" id="KW-1185">Reference proteome</keyword>
<feature type="domain" description="Protein kinase" evidence="6">
    <location>
        <begin position="21"/>
        <end position="294"/>
    </location>
</feature>
<sequence length="461" mass="50131">MEEIPAMKPASLLAGTLLDSWRVLGLCGLGSYGAVYRAEQVGNEGAGPVALKLALHPLDPRFEREGELLSRLAHRHVPRLYGRGWWSPPRGGPFPYVVMNWVDGVSLYAWAAQQPRTSRQVLTLLAQVARALEATHAVEGVHRDVKGDNILVRTEDGQAMLMDFGSGNYPGSRPLTHQLPPPGTPEYQSPESLRFQWEWRHQRLARYDARPTDDLYALGVTAYRLVTGRYPPPAGDLKVTEEGFQLVHPPWVPPETWGSLHPELAAWIHRLLLGEPTARGTSAEVAQDLEDAATRADAMADLPLTPLPPQAPTPPRSPQAAPSGWAEPLWLMVAASLCLAVGLWWTSGRPSPSPFEETTAATPSQDTEDAGTAGLADSMSSTPVSAVPYLPAQGGFYLDLPKKPFPGQHRPPCAKPQIEINGGCWARFSDATPPCGSGAYEWKKGCYWPIIGPPRPSTSSP</sequence>
<feature type="region of interest" description="Disordered" evidence="5">
    <location>
        <begin position="350"/>
        <end position="379"/>
    </location>
</feature>
<dbReference type="PANTHER" id="PTHR43289">
    <property type="entry name" value="MITOGEN-ACTIVATED PROTEIN KINASE KINASE KINASE 20-RELATED"/>
    <property type="match status" value="1"/>
</dbReference>
<dbReference type="GO" id="GO:0004674">
    <property type="term" value="F:protein serine/threonine kinase activity"/>
    <property type="evidence" value="ECO:0007669"/>
    <property type="project" value="UniProtKB-KW"/>
</dbReference>
<dbReference type="STRING" id="378806.STAUR_0669"/>
<feature type="region of interest" description="Disordered" evidence="5">
    <location>
        <begin position="302"/>
        <end position="323"/>
    </location>
</feature>
<evidence type="ECO:0000256" key="1">
    <source>
        <dbReference type="ARBA" id="ARBA00022679"/>
    </source>
</evidence>
<dbReference type="SMART" id="SM00220">
    <property type="entry name" value="S_TKc"/>
    <property type="match status" value="1"/>
</dbReference>
<dbReference type="GO" id="GO:0005524">
    <property type="term" value="F:ATP binding"/>
    <property type="evidence" value="ECO:0007669"/>
    <property type="project" value="UniProtKB-KW"/>
</dbReference>
<reference evidence="7 8" key="1">
    <citation type="journal article" date="2011" name="Mol. Biol. Evol.">
        <title>Comparative genomic analysis of fruiting body formation in Myxococcales.</title>
        <authorList>
            <person name="Huntley S."/>
            <person name="Hamann N."/>
            <person name="Wegener-Feldbrugge S."/>
            <person name="Treuner-Lange A."/>
            <person name="Kube M."/>
            <person name="Reinhardt R."/>
            <person name="Klages S."/>
            <person name="Muller R."/>
            <person name="Ronning C.M."/>
            <person name="Nierman W.C."/>
            <person name="Sogaard-Andersen L."/>
        </authorList>
    </citation>
    <scope>NUCLEOTIDE SEQUENCE [LARGE SCALE GENOMIC DNA]</scope>
    <source>
        <strain evidence="7 8">DW4/3-1</strain>
    </source>
</reference>
<name>E3FWG0_STIAD</name>
<dbReference type="AlphaFoldDB" id="E3FWG0"/>
<dbReference type="eggNOG" id="COG0515">
    <property type="taxonomic scope" value="Bacteria"/>
</dbReference>
<dbReference type="InterPro" id="IPR011009">
    <property type="entry name" value="Kinase-like_dom_sf"/>
</dbReference>
<dbReference type="CDD" id="cd14014">
    <property type="entry name" value="STKc_PknB_like"/>
    <property type="match status" value="1"/>
</dbReference>
<dbReference type="Gene3D" id="3.30.200.20">
    <property type="entry name" value="Phosphorylase Kinase, domain 1"/>
    <property type="match status" value="1"/>
</dbReference>
<evidence type="ECO:0000313" key="8">
    <source>
        <dbReference type="Proteomes" id="UP000001351"/>
    </source>
</evidence>
<dbReference type="PROSITE" id="PS50011">
    <property type="entry name" value="PROTEIN_KINASE_DOM"/>
    <property type="match status" value="1"/>
</dbReference>
<dbReference type="InterPro" id="IPR000719">
    <property type="entry name" value="Prot_kinase_dom"/>
</dbReference>
<dbReference type="SUPFAM" id="SSF56112">
    <property type="entry name" value="Protein kinase-like (PK-like)"/>
    <property type="match status" value="1"/>
</dbReference>
<dbReference type="Pfam" id="PF00069">
    <property type="entry name" value="Pkinase"/>
    <property type="match status" value="1"/>
</dbReference>
<evidence type="ECO:0000313" key="7">
    <source>
        <dbReference type="EMBL" id="ADO68473.1"/>
    </source>
</evidence>
<evidence type="ECO:0000256" key="3">
    <source>
        <dbReference type="ARBA" id="ARBA00022777"/>
    </source>
</evidence>
<gene>
    <name evidence="7" type="ordered locus">STAUR_0669</name>
</gene>
<protein>
    <submittedName>
        <fullName evidence="7">Serine/threonine protein kinase</fullName>
    </submittedName>
</protein>
<evidence type="ECO:0000256" key="4">
    <source>
        <dbReference type="ARBA" id="ARBA00022840"/>
    </source>
</evidence>
<evidence type="ECO:0000259" key="6">
    <source>
        <dbReference type="PROSITE" id="PS50011"/>
    </source>
</evidence>
<evidence type="ECO:0000256" key="5">
    <source>
        <dbReference type="SAM" id="MobiDB-lite"/>
    </source>
</evidence>
<keyword evidence="1" id="KW-0808">Transferase</keyword>
<dbReference type="EMBL" id="CP002271">
    <property type="protein sequence ID" value="ADO68473.1"/>
    <property type="molecule type" value="Genomic_DNA"/>
</dbReference>
<dbReference type="Gene3D" id="1.10.510.10">
    <property type="entry name" value="Transferase(Phosphotransferase) domain 1"/>
    <property type="match status" value="1"/>
</dbReference>
<organism evidence="7 8">
    <name type="scientific">Stigmatella aurantiaca (strain DW4/3-1)</name>
    <dbReference type="NCBI Taxonomy" id="378806"/>
    <lineage>
        <taxon>Bacteria</taxon>
        <taxon>Pseudomonadati</taxon>
        <taxon>Myxococcota</taxon>
        <taxon>Myxococcia</taxon>
        <taxon>Myxococcales</taxon>
        <taxon>Cystobacterineae</taxon>
        <taxon>Archangiaceae</taxon>
        <taxon>Stigmatella</taxon>
    </lineage>
</organism>
<keyword evidence="3 7" id="KW-0418">Kinase</keyword>
<keyword evidence="4" id="KW-0067">ATP-binding</keyword>
<dbReference type="HOGENOM" id="CLU_028595_1_0_7"/>
<keyword evidence="7" id="KW-0723">Serine/threonine-protein kinase</keyword>
<dbReference type="PANTHER" id="PTHR43289:SF6">
    <property type="entry name" value="SERINE_THREONINE-PROTEIN KINASE NEKL-3"/>
    <property type="match status" value="1"/>
</dbReference>
<feature type="compositionally biased region" description="Pro residues" evidence="5">
    <location>
        <begin position="305"/>
        <end position="317"/>
    </location>
</feature>
<dbReference type="KEGG" id="sur:STAUR_0669"/>
<proteinExistence type="predicted"/>
<keyword evidence="2" id="KW-0547">Nucleotide-binding</keyword>
<accession>E3FWG0</accession>
<dbReference type="Proteomes" id="UP000001351">
    <property type="component" value="Chromosome"/>
</dbReference>